<feature type="compositionally biased region" description="Low complexity" evidence="1">
    <location>
        <begin position="8"/>
        <end position="18"/>
    </location>
</feature>
<sequence>MLTLRTHSSSLAMSVSSSQGLTSSRMEDLAMSAGFLDFLAAYSARRCSLILAASALSASSSEPNRSMSSSSLASLAAAGAAKGWHQTPPRQLELPRSPPCSFCPPEIH</sequence>
<protein>
    <submittedName>
        <fullName evidence="2">Uncharacterized protein</fullName>
    </submittedName>
</protein>
<evidence type="ECO:0000256" key="1">
    <source>
        <dbReference type="SAM" id="MobiDB-lite"/>
    </source>
</evidence>
<feature type="region of interest" description="Disordered" evidence="1">
    <location>
        <begin position="1"/>
        <end position="21"/>
    </location>
</feature>
<keyword evidence="3" id="KW-1185">Reference proteome</keyword>
<evidence type="ECO:0000313" key="3">
    <source>
        <dbReference type="Proteomes" id="UP000472264"/>
    </source>
</evidence>
<dbReference type="AlphaFoldDB" id="A0A665W8F5"/>
<organism evidence="2 3">
    <name type="scientific">Echeneis naucrates</name>
    <name type="common">Live sharksucker</name>
    <dbReference type="NCBI Taxonomy" id="173247"/>
    <lineage>
        <taxon>Eukaryota</taxon>
        <taxon>Metazoa</taxon>
        <taxon>Chordata</taxon>
        <taxon>Craniata</taxon>
        <taxon>Vertebrata</taxon>
        <taxon>Euteleostomi</taxon>
        <taxon>Actinopterygii</taxon>
        <taxon>Neopterygii</taxon>
        <taxon>Teleostei</taxon>
        <taxon>Neoteleostei</taxon>
        <taxon>Acanthomorphata</taxon>
        <taxon>Carangaria</taxon>
        <taxon>Carangiformes</taxon>
        <taxon>Echeneidae</taxon>
        <taxon>Echeneis</taxon>
    </lineage>
</organism>
<dbReference type="InParanoid" id="A0A665W8F5"/>
<feature type="region of interest" description="Disordered" evidence="1">
    <location>
        <begin position="82"/>
        <end position="108"/>
    </location>
</feature>
<dbReference type="OMA" id="GRTNCLL"/>
<name>A0A665W8F5_ECHNA</name>
<dbReference type="Proteomes" id="UP000472264">
    <property type="component" value="Chromosome 13"/>
</dbReference>
<accession>A0A665W8F5</accession>
<dbReference type="Ensembl" id="ENSENLT00000041106.1">
    <property type="protein sequence ID" value="ENSENLP00000040075.1"/>
    <property type="gene ID" value="ENSENLG00000017256.1"/>
</dbReference>
<reference evidence="2" key="1">
    <citation type="submission" date="2021-04" db="EMBL/GenBank/DDBJ databases">
        <authorList>
            <consortium name="Wellcome Sanger Institute Data Sharing"/>
        </authorList>
    </citation>
    <scope>NUCLEOTIDE SEQUENCE [LARGE SCALE GENOMIC DNA]</scope>
</reference>
<evidence type="ECO:0000313" key="2">
    <source>
        <dbReference type="Ensembl" id="ENSENLP00000040075.1"/>
    </source>
</evidence>
<proteinExistence type="predicted"/>
<reference evidence="2" key="3">
    <citation type="submission" date="2025-09" db="UniProtKB">
        <authorList>
            <consortium name="Ensembl"/>
        </authorList>
    </citation>
    <scope>IDENTIFICATION</scope>
</reference>
<reference evidence="2" key="2">
    <citation type="submission" date="2025-08" db="UniProtKB">
        <authorList>
            <consortium name="Ensembl"/>
        </authorList>
    </citation>
    <scope>IDENTIFICATION</scope>
</reference>